<dbReference type="Proteomes" id="UP000199754">
    <property type="component" value="Chromosome"/>
</dbReference>
<name>A0A221K1Z9_9RHOB</name>
<sequence length="153" mass="17671">MKTGKPTRLSEKLNADMDAIRQEHADLMASQLESFRTNMTSIAQSAQTTIKTDTQRFMEQNRNWLRELTSQAKDCVVISPWMILWIAVSGIAMMMLASLFWTAVMTRSEIEDMGLTRITRDNHTWLIMDPDRTELQTCTLARAPVMCLKIRER</sequence>
<dbReference type="KEGG" id="spse:SULPSESMR1_02132"/>
<feature type="transmembrane region" description="Helical" evidence="1">
    <location>
        <begin position="82"/>
        <end position="104"/>
    </location>
</feature>
<organism evidence="2 3">
    <name type="scientific">Pseudosulfitobacter pseudonitzschiae</name>
    <dbReference type="NCBI Taxonomy" id="1402135"/>
    <lineage>
        <taxon>Bacteria</taxon>
        <taxon>Pseudomonadati</taxon>
        <taxon>Pseudomonadota</taxon>
        <taxon>Alphaproteobacteria</taxon>
        <taxon>Rhodobacterales</taxon>
        <taxon>Roseobacteraceae</taxon>
        <taxon>Pseudosulfitobacter</taxon>
    </lineage>
</organism>
<reference evidence="2 3" key="1">
    <citation type="submission" date="2017-07" db="EMBL/GenBank/DDBJ databases">
        <title>Genome Sequence of Sulfitobacter pseudonitzschiae Strain SMR1 Isolated from a culture of the Diatom Skeletonema marinoi.</title>
        <authorList>
            <person name="Topel M."/>
            <person name="Pinder M.I.M."/>
            <person name="Johansson O.N."/>
            <person name="Kourtchenko O."/>
            <person name="Godhe A."/>
            <person name="Clarke A.K."/>
        </authorList>
    </citation>
    <scope>NUCLEOTIDE SEQUENCE [LARGE SCALE GENOMIC DNA]</scope>
    <source>
        <strain evidence="2 3">SMR1</strain>
    </source>
</reference>
<keyword evidence="1" id="KW-0812">Transmembrane</keyword>
<protein>
    <recommendedName>
        <fullName evidence="4">Mobilization protein</fullName>
    </recommendedName>
</protein>
<keyword evidence="1" id="KW-1133">Transmembrane helix</keyword>
<proteinExistence type="predicted"/>
<gene>
    <name evidence="2" type="ORF">SULPSESMR1_02132</name>
</gene>
<keyword evidence="3" id="KW-1185">Reference proteome</keyword>
<dbReference type="AlphaFoldDB" id="A0A221K1Z9"/>
<evidence type="ECO:0000256" key="1">
    <source>
        <dbReference type="SAM" id="Phobius"/>
    </source>
</evidence>
<accession>A0A221K1Z9</accession>
<evidence type="ECO:0008006" key="4">
    <source>
        <dbReference type="Google" id="ProtNLM"/>
    </source>
</evidence>
<evidence type="ECO:0000313" key="2">
    <source>
        <dbReference type="EMBL" id="ASM72933.1"/>
    </source>
</evidence>
<dbReference type="EMBL" id="CP022415">
    <property type="protein sequence ID" value="ASM72933.1"/>
    <property type="molecule type" value="Genomic_DNA"/>
</dbReference>
<evidence type="ECO:0000313" key="3">
    <source>
        <dbReference type="Proteomes" id="UP000199754"/>
    </source>
</evidence>
<keyword evidence="1" id="KW-0472">Membrane</keyword>